<organism evidence="1 2">
    <name type="scientific">Novilysobacter selenitireducens</name>
    <dbReference type="NCBI Taxonomy" id="2872639"/>
    <lineage>
        <taxon>Bacteria</taxon>
        <taxon>Pseudomonadati</taxon>
        <taxon>Pseudomonadota</taxon>
        <taxon>Gammaproteobacteria</taxon>
        <taxon>Lysobacterales</taxon>
        <taxon>Lysobacteraceae</taxon>
        <taxon>Novilysobacter</taxon>
    </lineage>
</organism>
<proteinExistence type="predicted"/>
<sequence>MKSPTQSPNCLRCNLDGAIDVTPDRLPYLVGYATNAGAPGINDNDYDRPARREIRGHYSLATMSLPLFRVHG</sequence>
<evidence type="ECO:0000313" key="2">
    <source>
        <dbReference type="Proteomes" id="UP001430954"/>
    </source>
</evidence>
<dbReference type="EMBL" id="JAINZW010000002">
    <property type="protein sequence ID" value="MBZ4038860.1"/>
    <property type="molecule type" value="Genomic_DNA"/>
</dbReference>
<accession>A0ABS7T4S1</accession>
<gene>
    <name evidence="1" type="ORF">K6753_04885</name>
</gene>
<reference evidence="1 2" key="1">
    <citation type="submission" date="2021-09" db="EMBL/GenBank/DDBJ databases">
        <title>Lysobacter sp. 13A isolated from the river sediment.</title>
        <authorList>
            <person name="Liu H."/>
            <person name="Li S."/>
            <person name="Mao S."/>
        </authorList>
    </citation>
    <scope>NUCLEOTIDE SEQUENCE [LARGE SCALE GENOMIC DNA]</scope>
    <source>
        <strain evidence="1 2">13A</strain>
    </source>
</reference>
<dbReference type="RefSeq" id="WP_223675062.1">
    <property type="nucleotide sequence ID" value="NZ_JAINZW010000002.1"/>
</dbReference>
<dbReference type="Proteomes" id="UP001430954">
    <property type="component" value="Unassembled WGS sequence"/>
</dbReference>
<keyword evidence="2" id="KW-1185">Reference proteome</keyword>
<comment type="caution">
    <text evidence="1">The sequence shown here is derived from an EMBL/GenBank/DDBJ whole genome shotgun (WGS) entry which is preliminary data.</text>
</comment>
<evidence type="ECO:0000313" key="1">
    <source>
        <dbReference type="EMBL" id="MBZ4038860.1"/>
    </source>
</evidence>
<name>A0ABS7T4S1_9GAMM</name>
<protein>
    <submittedName>
        <fullName evidence="1">Uncharacterized protein</fullName>
    </submittedName>
</protein>